<feature type="compositionally biased region" description="Polar residues" evidence="6">
    <location>
        <begin position="26"/>
        <end position="48"/>
    </location>
</feature>
<dbReference type="EMBL" id="WHWB01033841">
    <property type="protein sequence ID" value="KAJ7416307.1"/>
    <property type="molecule type" value="Genomic_DNA"/>
</dbReference>
<keyword evidence="4" id="KW-0862">Zinc</keyword>
<feature type="region of interest" description="Disordered" evidence="6">
    <location>
        <begin position="167"/>
        <end position="191"/>
    </location>
</feature>
<sequence length="895" mass="101410">MEQEVAVPEVEQEYKLNIVCLKSDVAPSNDSSGVSSWEENTTVSSKDGSVTYSEENWLAEGVCHTSESSLNDACDAGVEKCGQNCILPMSSCKTQFAEINKTSGGKECDGGFQEIPPLLSSAGSEVRDDTKPVTLAALPKDEELVSVASVLCDGSPEEGPEIHEAVAEMEEPDSSKSGDTEADKGKLSKFEDDTLNSLLDHGLKEEQKSTSNCSEPFLNGCSPTFEGLLKDIGKPEVNVSTSVESDNTGEHIYKTLTPFSRKRYRQQKVVSSHANQKEFQTQQEGLVSLSYNVTLSPLSKTSYSTKKHERLNFKCRFCSSVYECSAHLKKHIYSAHKGMVRHSSIHTRAKPYSCEFCQLAFTRISELKRHRRLHTGTGMCQGQQLDRVSRRKRTRRPLKNYACDECNLVFSTKGHLTFHKKFHEQLQAGGYTGQSNKYGKICKAEGDSQDRVSLFGGENDCLSGGMLPSEVDCEQVVDVQDNEKMLSVKKFPENRHGSYSLSVLGSRSEVPQTSYQMDTVMYQEELLFKSEPSHSQVQNDDAYHNIVENSKDPWPSNLDTFKTYRCKHCSYATDVDNNLRLHLKIHTAERPFECKDCNETFKTSNHLQKHSIFHVKNGQQKLGSCLYIERCLDNLKLHREMHEGKFPERGFDSSEGSDSCLVGSEVFGVQPDVQRGRENDLSAQSQPPFYQCAECKYTTCILSNLELHVRTHTGERPYSCTVCQMKFRTSSHLRRHRITHFNTEHFKCRSCDFSTNKWLSLKRHLALHSGEGSSSLSCLYEPKELPFKTYRCEECGYCTAHSGNLKLHLRIHTGERPFKCGQCALTFRTSSHLKRHLLTHLRLRCRRCKYSTMDKCAFQKHIKTHKKKYTCGNCNVVLPTKRMLEKHKRQHKLEI</sequence>
<dbReference type="InterPro" id="IPR036236">
    <property type="entry name" value="Znf_C2H2_sf"/>
</dbReference>
<feature type="domain" description="C2H2-type" evidence="7">
    <location>
        <begin position="564"/>
        <end position="591"/>
    </location>
</feature>
<dbReference type="SMART" id="SM00355">
    <property type="entry name" value="ZnF_C2H2"/>
    <property type="match status" value="12"/>
</dbReference>
<feature type="domain" description="C2H2-type" evidence="7">
    <location>
        <begin position="818"/>
        <end position="845"/>
    </location>
</feature>
<keyword evidence="3 5" id="KW-0863">Zinc-finger</keyword>
<feature type="compositionally biased region" description="Basic and acidic residues" evidence="6">
    <location>
        <begin position="173"/>
        <end position="191"/>
    </location>
</feature>
<evidence type="ECO:0000256" key="4">
    <source>
        <dbReference type="ARBA" id="ARBA00022833"/>
    </source>
</evidence>
<feature type="domain" description="C2H2-type" evidence="7">
    <location>
        <begin position="313"/>
        <end position="351"/>
    </location>
</feature>
<evidence type="ECO:0000256" key="6">
    <source>
        <dbReference type="SAM" id="MobiDB-lite"/>
    </source>
</evidence>
<name>A0ABQ9DD18_9PASS</name>
<feature type="domain" description="C2H2-type" evidence="7">
    <location>
        <begin position="869"/>
        <end position="895"/>
    </location>
</feature>
<evidence type="ECO:0000313" key="8">
    <source>
        <dbReference type="EMBL" id="KAJ7416307.1"/>
    </source>
</evidence>
<evidence type="ECO:0000259" key="7">
    <source>
        <dbReference type="PROSITE" id="PS50157"/>
    </source>
</evidence>
<keyword evidence="2" id="KW-0677">Repeat</keyword>
<keyword evidence="1" id="KW-0479">Metal-binding</keyword>
<feature type="domain" description="C2H2-type" evidence="7">
    <location>
        <begin position="401"/>
        <end position="428"/>
    </location>
</feature>
<feature type="domain" description="C2H2-type" evidence="7">
    <location>
        <begin position="690"/>
        <end position="717"/>
    </location>
</feature>
<protein>
    <submittedName>
        <fullName evidence="8">Zinc finger protein 420-like</fullName>
    </submittedName>
</protein>
<dbReference type="InterPro" id="IPR013087">
    <property type="entry name" value="Znf_C2H2_type"/>
</dbReference>
<accession>A0ABQ9DD18</accession>
<dbReference type="Gene3D" id="3.30.160.60">
    <property type="entry name" value="Classic Zinc Finger"/>
    <property type="match status" value="7"/>
</dbReference>
<dbReference type="Pfam" id="PF13909">
    <property type="entry name" value="zf-H2C2_5"/>
    <property type="match status" value="1"/>
</dbReference>
<comment type="caution">
    <text evidence="8">The sequence shown here is derived from an EMBL/GenBank/DDBJ whole genome shotgun (WGS) entry which is preliminary data.</text>
</comment>
<feature type="region of interest" description="Disordered" evidence="6">
    <location>
        <begin position="25"/>
        <end position="48"/>
    </location>
</feature>
<feature type="domain" description="C2H2-type" evidence="7">
    <location>
        <begin position="790"/>
        <end position="817"/>
    </location>
</feature>
<feature type="domain" description="C2H2-type" evidence="7">
    <location>
        <begin position="718"/>
        <end position="745"/>
    </location>
</feature>
<dbReference type="Pfam" id="PF00096">
    <property type="entry name" value="zf-C2H2"/>
    <property type="match status" value="5"/>
</dbReference>
<dbReference type="PANTHER" id="PTHR24379">
    <property type="entry name" value="KRAB AND ZINC FINGER DOMAIN-CONTAINING"/>
    <property type="match status" value="1"/>
</dbReference>
<evidence type="ECO:0000313" key="9">
    <source>
        <dbReference type="Proteomes" id="UP001145742"/>
    </source>
</evidence>
<gene>
    <name evidence="8" type="ORF">WISP_72287</name>
</gene>
<dbReference type="PANTHER" id="PTHR24379:SF121">
    <property type="entry name" value="C2H2-TYPE DOMAIN-CONTAINING PROTEIN"/>
    <property type="match status" value="1"/>
</dbReference>
<feature type="domain" description="C2H2-type" evidence="7">
    <location>
        <begin position="352"/>
        <end position="379"/>
    </location>
</feature>
<dbReference type="PROSITE" id="PS00028">
    <property type="entry name" value="ZINC_FINGER_C2H2_1"/>
    <property type="match status" value="7"/>
</dbReference>
<proteinExistence type="predicted"/>
<evidence type="ECO:0000256" key="5">
    <source>
        <dbReference type="PROSITE-ProRule" id="PRU00042"/>
    </source>
</evidence>
<organism evidence="8 9">
    <name type="scientific">Willisornis vidua</name>
    <name type="common">Xingu scale-backed antbird</name>
    <dbReference type="NCBI Taxonomy" id="1566151"/>
    <lineage>
        <taxon>Eukaryota</taxon>
        <taxon>Metazoa</taxon>
        <taxon>Chordata</taxon>
        <taxon>Craniata</taxon>
        <taxon>Vertebrata</taxon>
        <taxon>Euteleostomi</taxon>
        <taxon>Archelosauria</taxon>
        <taxon>Archosauria</taxon>
        <taxon>Dinosauria</taxon>
        <taxon>Saurischia</taxon>
        <taxon>Theropoda</taxon>
        <taxon>Coelurosauria</taxon>
        <taxon>Aves</taxon>
        <taxon>Neognathae</taxon>
        <taxon>Neoaves</taxon>
        <taxon>Telluraves</taxon>
        <taxon>Australaves</taxon>
        <taxon>Passeriformes</taxon>
        <taxon>Thamnophilidae</taxon>
        <taxon>Willisornis</taxon>
    </lineage>
</organism>
<reference evidence="8" key="1">
    <citation type="submission" date="2019-10" db="EMBL/GenBank/DDBJ databases">
        <authorList>
            <person name="Soares A.E.R."/>
            <person name="Aleixo A."/>
            <person name="Schneider P."/>
            <person name="Miyaki C.Y."/>
            <person name="Schneider M.P."/>
            <person name="Mello C."/>
            <person name="Vasconcelos A.T.R."/>
        </authorList>
    </citation>
    <scope>NUCLEOTIDE SEQUENCE</scope>
    <source>
        <tissue evidence="8">Muscle</tissue>
    </source>
</reference>
<keyword evidence="9" id="KW-1185">Reference proteome</keyword>
<feature type="domain" description="C2H2-type" evidence="7">
    <location>
        <begin position="746"/>
        <end position="773"/>
    </location>
</feature>
<evidence type="ECO:0000256" key="1">
    <source>
        <dbReference type="ARBA" id="ARBA00022723"/>
    </source>
</evidence>
<dbReference type="SUPFAM" id="SSF57667">
    <property type="entry name" value="beta-beta-alpha zinc fingers"/>
    <property type="match status" value="6"/>
</dbReference>
<evidence type="ECO:0000256" key="2">
    <source>
        <dbReference type="ARBA" id="ARBA00022737"/>
    </source>
</evidence>
<dbReference type="Proteomes" id="UP001145742">
    <property type="component" value="Unassembled WGS sequence"/>
</dbReference>
<evidence type="ECO:0000256" key="3">
    <source>
        <dbReference type="ARBA" id="ARBA00022771"/>
    </source>
</evidence>
<dbReference type="PROSITE" id="PS50157">
    <property type="entry name" value="ZINC_FINGER_C2H2_2"/>
    <property type="match status" value="11"/>
</dbReference>
<feature type="domain" description="C2H2-type" evidence="7">
    <location>
        <begin position="592"/>
        <end position="619"/>
    </location>
</feature>